<gene>
    <name evidence="6 8" type="primary">msrB</name>
    <name evidence="8" type="ORF">CW751_09210</name>
</gene>
<dbReference type="PANTHER" id="PTHR10173:SF52">
    <property type="entry name" value="METHIONINE-R-SULFOXIDE REDUCTASE B1"/>
    <property type="match status" value="1"/>
</dbReference>
<keyword evidence="2 6" id="KW-0479">Metal-binding</keyword>
<feature type="active site" description="Nucleophile" evidence="6">
    <location>
        <position position="158"/>
    </location>
</feature>
<evidence type="ECO:0000256" key="1">
    <source>
        <dbReference type="ARBA" id="ARBA00007174"/>
    </source>
</evidence>
<feature type="binding site" evidence="6">
    <location>
        <position position="135"/>
    </location>
    <ligand>
        <name>Zn(2+)</name>
        <dbReference type="ChEBI" id="CHEBI:29105"/>
    </ligand>
</feature>
<dbReference type="EC" id="1.8.4.12" evidence="6"/>
<feature type="binding site" evidence="6">
    <location>
        <position position="89"/>
    </location>
    <ligand>
        <name>Zn(2+)</name>
        <dbReference type="ChEBI" id="CHEBI:29105"/>
    </ligand>
</feature>
<dbReference type="GO" id="GO:0033743">
    <property type="term" value="F:peptide-methionine (R)-S-oxide reductase activity"/>
    <property type="evidence" value="ECO:0007669"/>
    <property type="project" value="UniProtKB-UniRule"/>
</dbReference>
<comment type="cofactor">
    <cofactor evidence="6">
        <name>Zn(2+)</name>
        <dbReference type="ChEBI" id="CHEBI:29105"/>
    </cofactor>
    <text evidence="6">Binds 1 zinc ion per subunit. The zinc ion is important for the structural integrity of the protein.</text>
</comment>
<dbReference type="PANTHER" id="PTHR10173">
    <property type="entry name" value="METHIONINE SULFOXIDE REDUCTASE"/>
    <property type="match status" value="1"/>
</dbReference>
<dbReference type="NCBIfam" id="TIGR00357">
    <property type="entry name" value="peptide-methionine (R)-S-oxide reductase MsrB"/>
    <property type="match status" value="1"/>
</dbReference>
<dbReference type="RefSeq" id="WP_101334713.1">
    <property type="nucleotide sequence ID" value="NZ_PJNI01000009.1"/>
</dbReference>
<evidence type="ECO:0000256" key="6">
    <source>
        <dbReference type="HAMAP-Rule" id="MF_01400"/>
    </source>
</evidence>
<evidence type="ECO:0000313" key="8">
    <source>
        <dbReference type="EMBL" id="PKR80543.1"/>
    </source>
</evidence>
<protein>
    <recommendedName>
        <fullName evidence="6">Peptide methionine sulfoxide reductase MsrB</fullName>
        <ecNumber evidence="6">1.8.4.12</ecNumber>
    </recommendedName>
    <alternativeName>
        <fullName evidence="6">Peptide-methionine (R)-S-oxide reductase</fullName>
    </alternativeName>
</protein>
<comment type="catalytic activity">
    <reaction evidence="5 6">
        <text>L-methionyl-[protein] + [thioredoxin]-disulfide + H2O = L-methionyl-(R)-S-oxide-[protein] + [thioredoxin]-dithiol</text>
        <dbReference type="Rhea" id="RHEA:24164"/>
        <dbReference type="Rhea" id="RHEA-COMP:10698"/>
        <dbReference type="Rhea" id="RHEA-COMP:10700"/>
        <dbReference type="Rhea" id="RHEA-COMP:12313"/>
        <dbReference type="Rhea" id="RHEA-COMP:12314"/>
        <dbReference type="ChEBI" id="CHEBI:15377"/>
        <dbReference type="ChEBI" id="CHEBI:16044"/>
        <dbReference type="ChEBI" id="CHEBI:29950"/>
        <dbReference type="ChEBI" id="CHEBI:45764"/>
        <dbReference type="ChEBI" id="CHEBI:50058"/>
        <dbReference type="EC" id="1.8.4.12"/>
    </reaction>
</comment>
<organism evidence="8 9">
    <name type="scientific">Brumimicrobium salinarum</name>
    <dbReference type="NCBI Taxonomy" id="2058658"/>
    <lineage>
        <taxon>Bacteria</taxon>
        <taxon>Pseudomonadati</taxon>
        <taxon>Bacteroidota</taxon>
        <taxon>Flavobacteriia</taxon>
        <taxon>Flavobacteriales</taxon>
        <taxon>Crocinitomicaceae</taxon>
        <taxon>Brumimicrobium</taxon>
    </lineage>
</organism>
<dbReference type="GO" id="GO:0030091">
    <property type="term" value="P:protein repair"/>
    <property type="evidence" value="ECO:0007669"/>
    <property type="project" value="InterPro"/>
</dbReference>
<evidence type="ECO:0000256" key="4">
    <source>
        <dbReference type="ARBA" id="ARBA00023002"/>
    </source>
</evidence>
<keyword evidence="9" id="KW-1185">Reference proteome</keyword>
<dbReference type="FunFam" id="2.170.150.20:FF:000001">
    <property type="entry name" value="Peptide methionine sulfoxide reductase MsrB"/>
    <property type="match status" value="1"/>
</dbReference>
<name>A0A2I0R1T9_9FLAO</name>
<proteinExistence type="inferred from homology"/>
<feature type="domain" description="MsrB" evidence="7">
    <location>
        <begin position="47"/>
        <end position="169"/>
    </location>
</feature>
<evidence type="ECO:0000259" key="7">
    <source>
        <dbReference type="PROSITE" id="PS51790"/>
    </source>
</evidence>
<dbReference type="Pfam" id="PF01641">
    <property type="entry name" value="SelR"/>
    <property type="match status" value="1"/>
</dbReference>
<dbReference type="Proteomes" id="UP000236654">
    <property type="component" value="Unassembled WGS sequence"/>
</dbReference>
<evidence type="ECO:0000313" key="9">
    <source>
        <dbReference type="Proteomes" id="UP000236654"/>
    </source>
</evidence>
<comment type="similarity">
    <text evidence="1 6">Belongs to the MsrB Met sulfoxide reductase family.</text>
</comment>
<dbReference type="GO" id="GO:0006979">
    <property type="term" value="P:response to oxidative stress"/>
    <property type="evidence" value="ECO:0007669"/>
    <property type="project" value="InterPro"/>
</dbReference>
<reference evidence="8 9" key="1">
    <citation type="submission" date="2017-12" db="EMBL/GenBank/DDBJ databases">
        <title>The draft genome sequence of Brumimicrobium saltpan LHR20.</title>
        <authorList>
            <person name="Do Z.-J."/>
            <person name="Luo H.-R."/>
        </authorList>
    </citation>
    <scope>NUCLEOTIDE SEQUENCE [LARGE SCALE GENOMIC DNA]</scope>
    <source>
        <strain evidence="8 9">LHR20</strain>
    </source>
</reference>
<dbReference type="AlphaFoldDB" id="A0A2I0R1T9"/>
<dbReference type="EMBL" id="PJNI01000009">
    <property type="protein sequence ID" value="PKR80543.1"/>
    <property type="molecule type" value="Genomic_DNA"/>
</dbReference>
<dbReference type="PROSITE" id="PS51790">
    <property type="entry name" value="MSRB"/>
    <property type="match status" value="1"/>
</dbReference>
<dbReference type="GO" id="GO:0008270">
    <property type="term" value="F:zinc ion binding"/>
    <property type="evidence" value="ECO:0007669"/>
    <property type="project" value="UniProtKB-UniRule"/>
</dbReference>
<evidence type="ECO:0000256" key="3">
    <source>
        <dbReference type="ARBA" id="ARBA00022833"/>
    </source>
</evidence>
<dbReference type="Gene3D" id="2.170.150.20">
    <property type="entry name" value="Peptide methionine sulfoxide reductase"/>
    <property type="match status" value="1"/>
</dbReference>
<comment type="caution">
    <text evidence="8">The sequence shown here is derived from an EMBL/GenBank/DDBJ whole genome shotgun (WGS) entry which is preliminary data.</text>
</comment>
<dbReference type="InterPro" id="IPR028427">
    <property type="entry name" value="Met_Sox_Rdtase_MsrB"/>
</dbReference>
<dbReference type="OrthoDB" id="4174719at2"/>
<accession>A0A2I0R1T9</accession>
<dbReference type="GO" id="GO:0005737">
    <property type="term" value="C:cytoplasm"/>
    <property type="evidence" value="ECO:0007669"/>
    <property type="project" value="TreeGrafter"/>
</dbReference>
<dbReference type="InterPro" id="IPR011057">
    <property type="entry name" value="Mss4-like_sf"/>
</dbReference>
<evidence type="ECO:0000256" key="2">
    <source>
        <dbReference type="ARBA" id="ARBA00022723"/>
    </source>
</evidence>
<keyword evidence="4 6" id="KW-0560">Oxidoreductase</keyword>
<sequence>MKTYYHILIFLFVIPAFGCESNTKESLKVHGFTNMQEDTLQKIRKSEERWRKQLTPEQYRVVREGGTERAFSGAYWDNTKKGVYHCVACQLPLFASNTKFKSGTGWPSFYAPINDVNVAEKTDTSNGWNRVEVVCARCDGHLGHVFEDGPRPTGLRYCLNSAALDFKTE</sequence>
<feature type="binding site" evidence="6">
    <location>
        <position position="86"/>
    </location>
    <ligand>
        <name>Zn(2+)</name>
        <dbReference type="ChEBI" id="CHEBI:29105"/>
    </ligand>
</feature>
<dbReference type="InterPro" id="IPR002579">
    <property type="entry name" value="Met_Sox_Rdtase_MsrB_dom"/>
</dbReference>
<keyword evidence="3 6" id="KW-0862">Zinc</keyword>
<dbReference type="SUPFAM" id="SSF51316">
    <property type="entry name" value="Mss4-like"/>
    <property type="match status" value="1"/>
</dbReference>
<dbReference type="HAMAP" id="MF_01400">
    <property type="entry name" value="MsrB"/>
    <property type="match status" value="1"/>
</dbReference>
<evidence type="ECO:0000256" key="5">
    <source>
        <dbReference type="ARBA" id="ARBA00048488"/>
    </source>
</evidence>
<feature type="binding site" evidence="6">
    <location>
        <position position="138"/>
    </location>
    <ligand>
        <name>Zn(2+)</name>
        <dbReference type="ChEBI" id="CHEBI:29105"/>
    </ligand>
</feature>